<dbReference type="PANTHER" id="PTHR36173:SF2">
    <property type="entry name" value="RIBONUCLEASE VAPC16"/>
    <property type="match status" value="1"/>
</dbReference>
<comment type="caution">
    <text evidence="2">The sequence shown here is derived from an EMBL/GenBank/DDBJ whole genome shotgun (WGS) entry which is preliminary data.</text>
</comment>
<protein>
    <recommendedName>
        <fullName evidence="1">PIN domain-containing protein</fullName>
    </recommendedName>
</protein>
<reference evidence="2 3" key="1">
    <citation type="submission" date="2012-01" db="EMBL/GenBank/DDBJ databases">
        <title>The Genome Sequence of Treponema denticola SP33.</title>
        <authorList>
            <consortium name="The Broad Institute Genome Sequencing Platform"/>
            <person name="Earl A."/>
            <person name="Ward D."/>
            <person name="Feldgarden M."/>
            <person name="Gevers D."/>
            <person name="Blanton J.M."/>
            <person name="Fenno C.J."/>
            <person name="Baranova O.V."/>
            <person name="Mathney J."/>
            <person name="Dewhirst F.E."/>
            <person name="Izard J."/>
            <person name="Young S.K."/>
            <person name="Zeng Q."/>
            <person name="Gargeya S."/>
            <person name="Fitzgerald M."/>
            <person name="Haas B."/>
            <person name="Abouelleil A."/>
            <person name="Alvarado L."/>
            <person name="Arachchi H.M."/>
            <person name="Berlin A."/>
            <person name="Chapman S.B."/>
            <person name="Gearin G."/>
            <person name="Goldberg J."/>
            <person name="Griggs A."/>
            <person name="Gujja S."/>
            <person name="Hansen M."/>
            <person name="Heiman D."/>
            <person name="Howarth C."/>
            <person name="Larimer J."/>
            <person name="Lui A."/>
            <person name="MacDonald P.J.P."/>
            <person name="McCowen C."/>
            <person name="Montmayeur A."/>
            <person name="Murphy C."/>
            <person name="Neiman D."/>
            <person name="Pearson M."/>
            <person name="Priest M."/>
            <person name="Roberts A."/>
            <person name="Saif S."/>
            <person name="Shea T."/>
            <person name="Sisk P."/>
            <person name="Stolte C."/>
            <person name="Sykes S."/>
            <person name="Wortman J."/>
            <person name="Nusbaum C."/>
            <person name="Birren B."/>
        </authorList>
    </citation>
    <scope>NUCLEOTIDE SEQUENCE [LARGE SCALE GENOMIC DNA]</scope>
    <source>
        <strain evidence="2 3">SP33</strain>
    </source>
</reference>
<dbReference type="InterPro" id="IPR029060">
    <property type="entry name" value="PIN-like_dom_sf"/>
</dbReference>
<dbReference type="OrthoDB" id="9798990at2"/>
<evidence type="ECO:0000313" key="2">
    <source>
        <dbReference type="EMBL" id="EMB25052.1"/>
    </source>
</evidence>
<dbReference type="InterPro" id="IPR052919">
    <property type="entry name" value="TA_system_RNase"/>
</dbReference>
<dbReference type="EMBL" id="AGDZ01000019">
    <property type="protein sequence ID" value="EMB25052.1"/>
    <property type="molecule type" value="Genomic_DNA"/>
</dbReference>
<dbReference type="SUPFAM" id="SSF88723">
    <property type="entry name" value="PIN domain-like"/>
    <property type="match status" value="1"/>
</dbReference>
<dbReference type="PANTHER" id="PTHR36173">
    <property type="entry name" value="RIBONUCLEASE VAPC16-RELATED"/>
    <property type="match status" value="1"/>
</dbReference>
<name>M2BJ48_TREDN</name>
<dbReference type="Gene3D" id="3.40.50.1010">
    <property type="entry name" value="5'-nuclease"/>
    <property type="match status" value="1"/>
</dbReference>
<accession>M2BJ48</accession>
<feature type="domain" description="PIN" evidence="1">
    <location>
        <begin position="3"/>
        <end position="122"/>
    </location>
</feature>
<dbReference type="InterPro" id="IPR041705">
    <property type="entry name" value="PIN_Sll0205"/>
</dbReference>
<proteinExistence type="predicted"/>
<dbReference type="Pfam" id="PF01850">
    <property type="entry name" value="PIN"/>
    <property type="match status" value="1"/>
</dbReference>
<dbReference type="CDD" id="cd09872">
    <property type="entry name" value="PIN_Sll0205-like"/>
    <property type="match status" value="1"/>
</dbReference>
<dbReference type="Proteomes" id="UP000016183">
    <property type="component" value="Unassembled WGS sequence"/>
</dbReference>
<dbReference type="AlphaFoldDB" id="M2BJ48"/>
<evidence type="ECO:0000313" key="3">
    <source>
        <dbReference type="Proteomes" id="UP000016183"/>
    </source>
</evidence>
<sequence length="135" mass="15841">MKVLLDTHILIWLHRNDEKLSQKARKIILNPQNEIFYSTINIWEAQLKYLKHPDSFQFSGEHLDKLSLKANLSCLYIKPSHVIALGTLTYSKNAPKLHNDPFDRMLICQAKVENMFLMTHDSLIPYYDEDFIIPV</sequence>
<organism evidence="2 3">
    <name type="scientific">Treponema denticola SP33</name>
    <dbReference type="NCBI Taxonomy" id="999437"/>
    <lineage>
        <taxon>Bacteria</taxon>
        <taxon>Pseudomonadati</taxon>
        <taxon>Spirochaetota</taxon>
        <taxon>Spirochaetia</taxon>
        <taxon>Spirochaetales</taxon>
        <taxon>Treponemataceae</taxon>
        <taxon>Treponema</taxon>
    </lineage>
</organism>
<dbReference type="HOGENOM" id="CLU_129890_0_1_12"/>
<dbReference type="InterPro" id="IPR002716">
    <property type="entry name" value="PIN_dom"/>
</dbReference>
<evidence type="ECO:0000259" key="1">
    <source>
        <dbReference type="Pfam" id="PF01850"/>
    </source>
</evidence>
<dbReference type="RefSeq" id="WP_010694789.1">
    <property type="nucleotide sequence ID" value="NZ_KB442453.1"/>
</dbReference>
<gene>
    <name evidence="2" type="ORF">HMPREF9733_01114</name>
</gene>